<reference evidence="3" key="2">
    <citation type="submission" date="2020-09" db="EMBL/GenBank/DDBJ databases">
        <authorList>
            <person name="Sun Q."/>
            <person name="Zhou Y."/>
        </authorList>
    </citation>
    <scope>NUCLEOTIDE SEQUENCE</scope>
    <source>
        <strain evidence="3">CGMCC 1.15493</strain>
    </source>
</reference>
<dbReference type="SMART" id="SM00052">
    <property type="entry name" value="EAL"/>
    <property type="match status" value="1"/>
</dbReference>
<dbReference type="SMART" id="SM00267">
    <property type="entry name" value="GGDEF"/>
    <property type="match status" value="1"/>
</dbReference>
<dbReference type="RefSeq" id="WP_188848521.1">
    <property type="nucleotide sequence ID" value="NZ_BMJJ01000001.1"/>
</dbReference>
<dbReference type="InterPro" id="IPR000160">
    <property type="entry name" value="GGDEF_dom"/>
</dbReference>
<dbReference type="CDD" id="cd01948">
    <property type="entry name" value="EAL"/>
    <property type="match status" value="1"/>
</dbReference>
<dbReference type="Gene3D" id="3.20.20.450">
    <property type="entry name" value="EAL domain"/>
    <property type="match status" value="1"/>
</dbReference>
<protein>
    <recommendedName>
        <fullName evidence="5">Diguanylate cyclase</fullName>
    </recommendedName>
</protein>
<evidence type="ECO:0008006" key="5">
    <source>
        <dbReference type="Google" id="ProtNLM"/>
    </source>
</evidence>
<dbReference type="SUPFAM" id="SSF55073">
    <property type="entry name" value="Nucleotide cyclase"/>
    <property type="match status" value="1"/>
</dbReference>
<evidence type="ECO:0000259" key="2">
    <source>
        <dbReference type="PROSITE" id="PS50887"/>
    </source>
</evidence>
<dbReference type="Pfam" id="PF00990">
    <property type="entry name" value="GGDEF"/>
    <property type="match status" value="1"/>
</dbReference>
<name>A0A916V106_9HYPH</name>
<dbReference type="PROSITE" id="PS50887">
    <property type="entry name" value="GGDEF"/>
    <property type="match status" value="1"/>
</dbReference>
<feature type="domain" description="GGDEF" evidence="2">
    <location>
        <begin position="206"/>
        <end position="336"/>
    </location>
</feature>
<feature type="domain" description="EAL" evidence="1">
    <location>
        <begin position="345"/>
        <end position="600"/>
    </location>
</feature>
<dbReference type="PANTHER" id="PTHR33121">
    <property type="entry name" value="CYCLIC DI-GMP PHOSPHODIESTERASE PDEF"/>
    <property type="match status" value="1"/>
</dbReference>
<dbReference type="Pfam" id="PF13185">
    <property type="entry name" value="GAF_2"/>
    <property type="match status" value="1"/>
</dbReference>
<dbReference type="Proteomes" id="UP000613160">
    <property type="component" value="Unassembled WGS sequence"/>
</dbReference>
<gene>
    <name evidence="3" type="ORF">GCM10011335_01140</name>
</gene>
<comment type="caution">
    <text evidence="3">The sequence shown here is derived from an EMBL/GenBank/DDBJ whole genome shotgun (WGS) entry which is preliminary data.</text>
</comment>
<organism evidence="3 4">
    <name type="scientific">Aureimonas glaciei</name>
    <dbReference type="NCBI Taxonomy" id="1776957"/>
    <lineage>
        <taxon>Bacteria</taxon>
        <taxon>Pseudomonadati</taxon>
        <taxon>Pseudomonadota</taxon>
        <taxon>Alphaproteobacteria</taxon>
        <taxon>Hyphomicrobiales</taxon>
        <taxon>Aurantimonadaceae</taxon>
        <taxon>Aureimonas</taxon>
    </lineage>
</organism>
<evidence type="ECO:0000259" key="1">
    <source>
        <dbReference type="PROSITE" id="PS50883"/>
    </source>
</evidence>
<dbReference type="Pfam" id="PF00563">
    <property type="entry name" value="EAL"/>
    <property type="match status" value="1"/>
</dbReference>
<dbReference type="InterPro" id="IPR043128">
    <property type="entry name" value="Rev_trsase/Diguanyl_cyclase"/>
</dbReference>
<dbReference type="PANTHER" id="PTHR33121:SF70">
    <property type="entry name" value="SIGNALING PROTEIN YKOW"/>
    <property type="match status" value="1"/>
</dbReference>
<dbReference type="SMART" id="SM00065">
    <property type="entry name" value="GAF"/>
    <property type="match status" value="1"/>
</dbReference>
<dbReference type="SUPFAM" id="SSF55781">
    <property type="entry name" value="GAF domain-like"/>
    <property type="match status" value="1"/>
</dbReference>
<dbReference type="GO" id="GO:0071111">
    <property type="term" value="F:cyclic-guanylate-specific phosphodiesterase activity"/>
    <property type="evidence" value="ECO:0007669"/>
    <property type="project" value="InterPro"/>
</dbReference>
<dbReference type="CDD" id="cd01949">
    <property type="entry name" value="GGDEF"/>
    <property type="match status" value="1"/>
</dbReference>
<dbReference type="InterPro" id="IPR029787">
    <property type="entry name" value="Nucleotide_cyclase"/>
</dbReference>
<accession>A0A916V106</accession>
<keyword evidence="4" id="KW-1185">Reference proteome</keyword>
<dbReference type="Gene3D" id="3.30.450.40">
    <property type="match status" value="1"/>
</dbReference>
<dbReference type="InterPro" id="IPR029016">
    <property type="entry name" value="GAF-like_dom_sf"/>
</dbReference>
<dbReference type="AlphaFoldDB" id="A0A916V106"/>
<proteinExistence type="predicted"/>
<dbReference type="EMBL" id="BMJJ01000001">
    <property type="protein sequence ID" value="GGD02260.1"/>
    <property type="molecule type" value="Genomic_DNA"/>
</dbReference>
<dbReference type="InterPro" id="IPR035919">
    <property type="entry name" value="EAL_sf"/>
</dbReference>
<dbReference type="InterPro" id="IPR050706">
    <property type="entry name" value="Cyclic-di-GMP_PDE-like"/>
</dbReference>
<dbReference type="SUPFAM" id="SSF141868">
    <property type="entry name" value="EAL domain-like"/>
    <property type="match status" value="1"/>
</dbReference>
<dbReference type="InterPro" id="IPR001633">
    <property type="entry name" value="EAL_dom"/>
</dbReference>
<dbReference type="NCBIfam" id="TIGR00254">
    <property type="entry name" value="GGDEF"/>
    <property type="match status" value="1"/>
</dbReference>
<dbReference type="InterPro" id="IPR003018">
    <property type="entry name" value="GAF"/>
</dbReference>
<reference evidence="3" key="1">
    <citation type="journal article" date="2014" name="Int. J. Syst. Evol. Microbiol.">
        <title>Complete genome sequence of Corynebacterium casei LMG S-19264T (=DSM 44701T), isolated from a smear-ripened cheese.</title>
        <authorList>
            <consortium name="US DOE Joint Genome Institute (JGI-PGF)"/>
            <person name="Walter F."/>
            <person name="Albersmeier A."/>
            <person name="Kalinowski J."/>
            <person name="Ruckert C."/>
        </authorList>
    </citation>
    <scope>NUCLEOTIDE SEQUENCE</scope>
    <source>
        <strain evidence="3">CGMCC 1.15493</strain>
    </source>
</reference>
<evidence type="ECO:0000313" key="4">
    <source>
        <dbReference type="Proteomes" id="UP000613160"/>
    </source>
</evidence>
<evidence type="ECO:0000313" key="3">
    <source>
        <dbReference type="EMBL" id="GGD02260.1"/>
    </source>
</evidence>
<sequence>MSFTPQSPLHALQTEILEAIATGLSFKDVAMLLCRRAEALAPDALCTIATVDEAGLLRPQAAPSMPDDYLTSTDGIAIGEGVGSCGTAAFRGTPVEVIDIATDPLWAPYKALVLPLGLQACWSSPVAAPDGRVVATFAFYYRSQRGPTPLERDIVATCVHLCTIATAHAEIQRRNRRLAYYDQLTDLRNRRSFDQNAAEMLAGPDPVFGLLLVDIDHLKVVNDTRGHVVGDLLIREVAGRLQHLGGTPYRIGGDEFALLVPDCRDACALEAFAHKALGKMVAPFVCDDSEIVPSVTIGGVVYGRDGRDFDTLRQNADFALYHAKRRQRGGYAGFARDMRAAQMARTETIARVDRALADQRILTHYQPLVRLDTGAIVGVEALARMRTPAGDIVSAGAFHAAFADPTVSLRLTDVMLAQVAQDIRTWLDNAIPFRHVSINLSMADFQRGDLDSRLSAAFAVEGVSLEHLVLEVTESVFMDGPGKEVARAIERLRGKGMLVALDDFGTGFASLTHLLSFPVDIIKIDKCFIDKILTDRPSRAIVEALIDIARKLGMNTVAEGVEDAAQAECLRDMGCVLGQGYHFARPADAKTTWQLLQLFAKAPNAAGRESKASVAPPRLQHAVGKGAEAIRKDWC</sequence>
<dbReference type="PROSITE" id="PS50883">
    <property type="entry name" value="EAL"/>
    <property type="match status" value="1"/>
</dbReference>
<dbReference type="Gene3D" id="3.30.70.270">
    <property type="match status" value="1"/>
</dbReference>